<dbReference type="SUPFAM" id="SSF53383">
    <property type="entry name" value="PLP-dependent transferases"/>
    <property type="match status" value="1"/>
</dbReference>
<comment type="caution">
    <text evidence="9">The sequence shown here is derived from an EMBL/GenBank/DDBJ whole genome shotgun (WGS) entry which is preliminary data.</text>
</comment>
<comment type="cofactor">
    <cofactor evidence="1 7">
        <name>pyridoxal 5'-phosphate</name>
        <dbReference type="ChEBI" id="CHEBI:597326"/>
    </cofactor>
</comment>
<dbReference type="EMBL" id="JBHTCT010000005">
    <property type="protein sequence ID" value="MFC7363911.1"/>
    <property type="molecule type" value="Genomic_DNA"/>
</dbReference>
<dbReference type="Proteomes" id="UP001596483">
    <property type="component" value="Unassembled WGS sequence"/>
</dbReference>
<keyword evidence="10" id="KW-1185">Reference proteome</keyword>
<organism evidence="9 10">
    <name type="scientific">Bhargavaea changchunensis</name>
    <dbReference type="NCBI Taxonomy" id="2134037"/>
    <lineage>
        <taxon>Bacteria</taxon>
        <taxon>Bacillati</taxon>
        <taxon>Bacillota</taxon>
        <taxon>Bacilli</taxon>
        <taxon>Bacillales</taxon>
        <taxon>Caryophanaceae</taxon>
        <taxon>Bhargavaea</taxon>
    </lineage>
</organism>
<evidence type="ECO:0000256" key="5">
    <source>
        <dbReference type="ARBA" id="ARBA00022898"/>
    </source>
</evidence>
<protein>
    <recommendedName>
        <fullName evidence="7">Histidinol-phosphate aminotransferase</fullName>
        <ecNumber evidence="7">2.6.1.9</ecNumber>
    </recommendedName>
    <alternativeName>
        <fullName evidence="7">Imidazole acetol-phosphate transaminase</fullName>
    </alternativeName>
</protein>
<evidence type="ECO:0000256" key="4">
    <source>
        <dbReference type="ARBA" id="ARBA00022679"/>
    </source>
</evidence>
<evidence type="ECO:0000256" key="3">
    <source>
        <dbReference type="ARBA" id="ARBA00022576"/>
    </source>
</evidence>
<evidence type="ECO:0000313" key="10">
    <source>
        <dbReference type="Proteomes" id="UP001596483"/>
    </source>
</evidence>
<dbReference type="HAMAP" id="MF_01023">
    <property type="entry name" value="HisC_aminotrans_2"/>
    <property type="match status" value="1"/>
</dbReference>
<dbReference type="Gene3D" id="3.90.1150.10">
    <property type="entry name" value="Aspartate Aminotransferase, domain 1"/>
    <property type="match status" value="1"/>
</dbReference>
<dbReference type="GO" id="GO:0004400">
    <property type="term" value="F:histidinol-phosphate transaminase activity"/>
    <property type="evidence" value="ECO:0007669"/>
    <property type="project" value="UniProtKB-EC"/>
</dbReference>
<reference evidence="10" key="1">
    <citation type="journal article" date="2019" name="Int. J. Syst. Evol. Microbiol.">
        <title>The Global Catalogue of Microorganisms (GCM) 10K type strain sequencing project: providing services to taxonomists for standard genome sequencing and annotation.</title>
        <authorList>
            <consortium name="The Broad Institute Genomics Platform"/>
            <consortium name="The Broad Institute Genome Sequencing Center for Infectious Disease"/>
            <person name="Wu L."/>
            <person name="Ma J."/>
        </authorList>
    </citation>
    <scope>NUCLEOTIDE SEQUENCE [LARGE SCALE GENOMIC DNA]</scope>
    <source>
        <strain evidence="10">JCM 4738</strain>
    </source>
</reference>
<dbReference type="EC" id="2.6.1.9" evidence="7"/>
<dbReference type="NCBIfam" id="TIGR01141">
    <property type="entry name" value="hisC"/>
    <property type="match status" value="1"/>
</dbReference>
<gene>
    <name evidence="7 9" type="primary">hisC</name>
    <name evidence="9" type="ORF">ACFQQH_01890</name>
</gene>
<dbReference type="RefSeq" id="WP_157293655.1">
    <property type="nucleotide sequence ID" value="NZ_JBHTCT010000005.1"/>
</dbReference>
<sequence>MSRFWSEMARRTEPYVPGEQLNREEIIKLNTNENPYPPAPGVTEAIRDAAEGLRLYPSPTADSLRQAIAETEGLKADHVFTANGSDEVLAFSFMAFFNPGKAIRFPDVTYSFYPVYSNLFGVPFEEIQLGEDFSLDTEAFTGAKGGVILPNPNAPTGIYEPLDVIRRILQGNPDCVVIIDEAYIDFAGPSASTLISEFDNLLVVRTTSKSRSLAGLRVGYALGQPELIEGLIRIKDSFNSYTIDRLAQAGAEAAFRDTAYFEETTAKILATRGTSAMRLAELGFTVLPSSANFLFCMHPEADAGELYAGLKSRNILVRHFGKPRIKDYLRITVGTDEEMDKLFTALEEILNGNH</sequence>
<comment type="catalytic activity">
    <reaction evidence="7">
        <text>L-histidinol phosphate + 2-oxoglutarate = 3-(imidazol-4-yl)-2-oxopropyl phosphate + L-glutamate</text>
        <dbReference type="Rhea" id="RHEA:23744"/>
        <dbReference type="ChEBI" id="CHEBI:16810"/>
        <dbReference type="ChEBI" id="CHEBI:29985"/>
        <dbReference type="ChEBI" id="CHEBI:57766"/>
        <dbReference type="ChEBI" id="CHEBI:57980"/>
        <dbReference type="EC" id="2.6.1.9"/>
    </reaction>
</comment>
<dbReference type="InterPro" id="IPR015421">
    <property type="entry name" value="PyrdxlP-dep_Trfase_major"/>
</dbReference>
<comment type="pathway">
    <text evidence="7">Amino-acid biosynthesis; L-histidine biosynthesis; L-histidine from 5-phospho-alpha-D-ribose 1-diphosphate: step 7/9.</text>
</comment>
<keyword evidence="3 7" id="KW-0032">Aminotransferase</keyword>
<keyword evidence="5 7" id="KW-0663">Pyridoxal phosphate</keyword>
<feature type="modified residue" description="N6-(pyridoxal phosphate)lysine" evidence="7">
    <location>
        <position position="209"/>
    </location>
</feature>
<dbReference type="PANTHER" id="PTHR43643:SF3">
    <property type="entry name" value="HISTIDINOL-PHOSPHATE AMINOTRANSFERASE"/>
    <property type="match status" value="1"/>
</dbReference>
<keyword evidence="6 7" id="KW-0368">Histidine biosynthesis</keyword>
<evidence type="ECO:0000256" key="2">
    <source>
        <dbReference type="ARBA" id="ARBA00011738"/>
    </source>
</evidence>
<evidence type="ECO:0000256" key="6">
    <source>
        <dbReference type="ARBA" id="ARBA00023102"/>
    </source>
</evidence>
<dbReference type="Gene3D" id="3.40.640.10">
    <property type="entry name" value="Type I PLP-dependent aspartate aminotransferase-like (Major domain)"/>
    <property type="match status" value="1"/>
</dbReference>
<evidence type="ECO:0000256" key="1">
    <source>
        <dbReference type="ARBA" id="ARBA00001933"/>
    </source>
</evidence>
<dbReference type="PANTHER" id="PTHR43643">
    <property type="entry name" value="HISTIDINOL-PHOSPHATE AMINOTRANSFERASE 2"/>
    <property type="match status" value="1"/>
</dbReference>
<keyword evidence="4 7" id="KW-0808">Transferase</keyword>
<dbReference type="InterPro" id="IPR004839">
    <property type="entry name" value="Aminotransferase_I/II_large"/>
</dbReference>
<dbReference type="InterPro" id="IPR015422">
    <property type="entry name" value="PyrdxlP-dep_Trfase_small"/>
</dbReference>
<dbReference type="InterPro" id="IPR050106">
    <property type="entry name" value="HistidinolP_aminotransfase"/>
</dbReference>
<dbReference type="InterPro" id="IPR005861">
    <property type="entry name" value="HisP_aminotrans"/>
</dbReference>
<dbReference type="CDD" id="cd00609">
    <property type="entry name" value="AAT_like"/>
    <property type="match status" value="1"/>
</dbReference>
<comment type="subunit">
    <text evidence="2 7">Homodimer.</text>
</comment>
<name>A0ABW2NCX9_9BACL</name>
<feature type="domain" description="Aminotransferase class I/classII large" evidence="8">
    <location>
        <begin position="25"/>
        <end position="346"/>
    </location>
</feature>
<evidence type="ECO:0000256" key="7">
    <source>
        <dbReference type="HAMAP-Rule" id="MF_01023"/>
    </source>
</evidence>
<dbReference type="Pfam" id="PF00155">
    <property type="entry name" value="Aminotran_1_2"/>
    <property type="match status" value="1"/>
</dbReference>
<accession>A0ABW2NCX9</accession>
<proteinExistence type="inferred from homology"/>
<keyword evidence="7" id="KW-0028">Amino-acid biosynthesis</keyword>
<evidence type="ECO:0000313" key="9">
    <source>
        <dbReference type="EMBL" id="MFC7363911.1"/>
    </source>
</evidence>
<dbReference type="InterPro" id="IPR015424">
    <property type="entry name" value="PyrdxlP-dep_Trfase"/>
</dbReference>
<comment type="similarity">
    <text evidence="7">Belongs to the class-II pyridoxal-phosphate-dependent aminotransferase family. Histidinol-phosphate aminotransferase subfamily.</text>
</comment>
<evidence type="ECO:0000259" key="8">
    <source>
        <dbReference type="Pfam" id="PF00155"/>
    </source>
</evidence>